<proteinExistence type="predicted"/>
<evidence type="ECO:0000256" key="1">
    <source>
        <dbReference type="ARBA" id="ARBA00004117"/>
    </source>
</evidence>
<dbReference type="RefSeq" id="WP_100164367.1">
    <property type="nucleotide sequence ID" value="NZ_PGTB01000153.1"/>
</dbReference>
<dbReference type="EMBL" id="PGTB01000153">
    <property type="protein sequence ID" value="PJE34667.1"/>
    <property type="molecule type" value="Genomic_DNA"/>
</dbReference>
<keyword evidence="3" id="KW-0966">Cell projection</keyword>
<protein>
    <submittedName>
        <fullName evidence="3">Flagellar biosynthesis protein FlgB</fullName>
    </submittedName>
</protein>
<dbReference type="OrthoDB" id="9788334at2"/>
<feature type="domain" description="Flagellar basal body rod protein N-terminal" evidence="2">
    <location>
        <begin position="18"/>
        <end position="39"/>
    </location>
</feature>
<sequence>MKLQSMSFFSLASQKMQWLSARQKVIAENVANADTPGFKARDTSSFEDMLKNNAPQSGLAVTRAGHIGGTEPAGASVRVDTDDSAWATSIDGNSVVLEQQAIKANEVSESYRLAANLYRKGYELLTISVTGNR</sequence>
<comment type="subcellular location">
    <subcellularLocation>
        <location evidence="1">Bacterial flagellum basal body</location>
    </subcellularLocation>
</comment>
<comment type="caution">
    <text evidence="3">The sequence shown here is derived from an EMBL/GenBank/DDBJ whole genome shotgun (WGS) entry which is preliminary data.</text>
</comment>
<evidence type="ECO:0000259" key="2">
    <source>
        <dbReference type="Pfam" id="PF00460"/>
    </source>
</evidence>
<gene>
    <name evidence="3" type="ORF">CVM52_21080</name>
</gene>
<evidence type="ECO:0000313" key="4">
    <source>
        <dbReference type="Proteomes" id="UP000231553"/>
    </source>
</evidence>
<keyword evidence="3" id="KW-0969">Cilium</keyword>
<accession>A0A2M8IVV9</accession>
<dbReference type="Proteomes" id="UP000231553">
    <property type="component" value="Unassembled WGS sequence"/>
</dbReference>
<organism evidence="3 4">
    <name type="scientific">Pseudooceanicola lipolyticus</name>
    <dbReference type="NCBI Taxonomy" id="2029104"/>
    <lineage>
        <taxon>Bacteria</taxon>
        <taxon>Pseudomonadati</taxon>
        <taxon>Pseudomonadota</taxon>
        <taxon>Alphaproteobacteria</taxon>
        <taxon>Rhodobacterales</taxon>
        <taxon>Paracoccaceae</taxon>
        <taxon>Pseudooceanicola</taxon>
    </lineage>
</organism>
<keyword evidence="4" id="KW-1185">Reference proteome</keyword>
<dbReference type="InterPro" id="IPR001444">
    <property type="entry name" value="Flag_bb_rod_N"/>
</dbReference>
<dbReference type="Pfam" id="PF00460">
    <property type="entry name" value="Flg_bb_rod"/>
    <property type="match status" value="1"/>
</dbReference>
<evidence type="ECO:0000313" key="3">
    <source>
        <dbReference type="EMBL" id="PJE34667.1"/>
    </source>
</evidence>
<reference evidence="3 4" key="1">
    <citation type="journal article" date="2018" name="Int. J. Syst. Evol. Microbiol.">
        <title>Pseudooceanicola lipolyticus sp. nov., a marine alphaproteobacterium, reclassification of Oceanicola flagellatus as Pseudooceanicola flagellatus comb. nov. and emended description of the genus Pseudooceanicola.</title>
        <authorList>
            <person name="Huang M.-M."/>
            <person name="Guo L.-L."/>
            <person name="Wu Y.-H."/>
            <person name="Lai Q.-L."/>
            <person name="Shao Z.-Z."/>
            <person name="Wang C.-S."/>
            <person name="Wu M."/>
            <person name="Xu X.-W."/>
        </authorList>
    </citation>
    <scope>NUCLEOTIDE SEQUENCE [LARGE SCALE GENOMIC DNA]</scope>
    <source>
        <strain evidence="3 4">157</strain>
    </source>
</reference>
<dbReference type="AlphaFoldDB" id="A0A2M8IVV9"/>
<dbReference type="GO" id="GO:0009425">
    <property type="term" value="C:bacterial-type flagellum basal body"/>
    <property type="evidence" value="ECO:0007669"/>
    <property type="project" value="UniProtKB-SubCell"/>
</dbReference>
<name>A0A2M8IVV9_9RHOB</name>
<keyword evidence="3" id="KW-0282">Flagellum</keyword>